<accession>A0A3S0H238</accession>
<evidence type="ECO:0000259" key="5">
    <source>
        <dbReference type="PROSITE" id="PS51352"/>
    </source>
</evidence>
<dbReference type="EMBL" id="RXOF01000015">
    <property type="protein sequence ID" value="RTQ46499.1"/>
    <property type="molecule type" value="Genomic_DNA"/>
</dbReference>
<name>A0A3S0H238_9BACT</name>
<dbReference type="PANTHER" id="PTHR42852:SF6">
    <property type="entry name" value="THIOL:DISULFIDE INTERCHANGE PROTEIN DSBE"/>
    <property type="match status" value="1"/>
</dbReference>
<evidence type="ECO:0000313" key="7">
    <source>
        <dbReference type="Proteomes" id="UP000282184"/>
    </source>
</evidence>
<dbReference type="InterPro" id="IPR013766">
    <property type="entry name" value="Thioredoxin_domain"/>
</dbReference>
<evidence type="ECO:0000313" key="6">
    <source>
        <dbReference type="EMBL" id="RTQ46499.1"/>
    </source>
</evidence>
<dbReference type="InterPro" id="IPR036249">
    <property type="entry name" value="Thioredoxin-like_sf"/>
</dbReference>
<reference evidence="6 7" key="1">
    <citation type="submission" date="2018-12" db="EMBL/GenBank/DDBJ databases">
        <title>Hymenobacter gummosus sp. nov., isolated from a spring.</title>
        <authorList>
            <person name="Nie L."/>
        </authorList>
    </citation>
    <scope>NUCLEOTIDE SEQUENCE [LARGE SCALE GENOMIC DNA]</scope>
    <source>
        <strain evidence="6 7">KCTC 52166</strain>
    </source>
</reference>
<keyword evidence="4" id="KW-0676">Redox-active center</keyword>
<gene>
    <name evidence="6" type="ORF">EJV47_21330</name>
</gene>
<dbReference type="Pfam" id="PF00578">
    <property type="entry name" value="AhpC-TSA"/>
    <property type="match status" value="1"/>
</dbReference>
<dbReference type="OrthoDB" id="6399635at2"/>
<evidence type="ECO:0000256" key="4">
    <source>
        <dbReference type="ARBA" id="ARBA00023284"/>
    </source>
</evidence>
<dbReference type="AlphaFoldDB" id="A0A3S0H238"/>
<keyword evidence="2" id="KW-0201">Cytochrome c-type biogenesis</keyword>
<dbReference type="PROSITE" id="PS51352">
    <property type="entry name" value="THIOREDOXIN_2"/>
    <property type="match status" value="1"/>
</dbReference>
<evidence type="ECO:0000256" key="2">
    <source>
        <dbReference type="ARBA" id="ARBA00022748"/>
    </source>
</evidence>
<proteinExistence type="predicted"/>
<keyword evidence="3" id="KW-1015">Disulfide bond</keyword>
<dbReference type="PANTHER" id="PTHR42852">
    <property type="entry name" value="THIOL:DISULFIDE INTERCHANGE PROTEIN DSBE"/>
    <property type="match status" value="1"/>
</dbReference>
<organism evidence="6 7">
    <name type="scientific">Hymenobacter gummosus</name>
    <dbReference type="NCBI Taxonomy" id="1776032"/>
    <lineage>
        <taxon>Bacteria</taxon>
        <taxon>Pseudomonadati</taxon>
        <taxon>Bacteroidota</taxon>
        <taxon>Cytophagia</taxon>
        <taxon>Cytophagales</taxon>
        <taxon>Hymenobacteraceae</taxon>
        <taxon>Hymenobacter</taxon>
    </lineage>
</organism>
<dbReference type="GO" id="GO:0016209">
    <property type="term" value="F:antioxidant activity"/>
    <property type="evidence" value="ECO:0007669"/>
    <property type="project" value="InterPro"/>
</dbReference>
<evidence type="ECO:0000256" key="3">
    <source>
        <dbReference type="ARBA" id="ARBA00023157"/>
    </source>
</evidence>
<evidence type="ECO:0000256" key="1">
    <source>
        <dbReference type="ARBA" id="ARBA00004196"/>
    </source>
</evidence>
<dbReference type="Pfam" id="PF14289">
    <property type="entry name" value="DUF4369"/>
    <property type="match status" value="1"/>
</dbReference>
<feature type="domain" description="Thioredoxin" evidence="5">
    <location>
        <begin position="274"/>
        <end position="417"/>
    </location>
</feature>
<dbReference type="InterPro" id="IPR017937">
    <property type="entry name" value="Thioredoxin_CS"/>
</dbReference>
<dbReference type="GO" id="GO:0030313">
    <property type="term" value="C:cell envelope"/>
    <property type="evidence" value="ECO:0007669"/>
    <property type="project" value="UniProtKB-SubCell"/>
</dbReference>
<dbReference type="GO" id="GO:0016491">
    <property type="term" value="F:oxidoreductase activity"/>
    <property type="evidence" value="ECO:0007669"/>
    <property type="project" value="InterPro"/>
</dbReference>
<dbReference type="CDD" id="cd02966">
    <property type="entry name" value="TlpA_like_family"/>
    <property type="match status" value="1"/>
</dbReference>
<keyword evidence="7" id="KW-1185">Reference proteome</keyword>
<comment type="subcellular location">
    <subcellularLocation>
        <location evidence="1">Cell envelope</location>
    </subcellularLocation>
</comment>
<dbReference type="SUPFAM" id="SSF52833">
    <property type="entry name" value="Thioredoxin-like"/>
    <property type="match status" value="1"/>
</dbReference>
<dbReference type="Gene3D" id="3.40.30.10">
    <property type="entry name" value="Glutaredoxin"/>
    <property type="match status" value="1"/>
</dbReference>
<dbReference type="Proteomes" id="UP000282184">
    <property type="component" value="Unassembled WGS sequence"/>
</dbReference>
<sequence>MPRLRCPWPPQQRSGSSAGRLILTARFRFPSILSLMRHRMLWLALLSAGTVRAQSPVNFTIKGQLGPLSGPAKVYLRREGLFQGAITDSARVKDGAFVLRGTTPTPGRARLVLVLAGKRRRLLTGQADQLRLYLEPGTLTLSSPDSLTHAALVGGPLNTEYQALQRQLTPVQAPLDVLLAEYYATPPAQREATGVLRRLNTQQKLTEPVVKSLQTGFVQEHPRSLISLDVIQDLAGPIPTYEAVGPLFLNLDASVQNTPQGLAFAKQLLALKRVAVGATAPAFSLPTADGRTVALADYRGKYVLVDFWASWCGPCRRDNPNLVRSYRQFRPRNFEVVGISLDTAADRAKWLKAVQDDQLPWTQVWAPEGWNQGVAPLYNVRAIPQNFLLDPAGRIIATNLHGAELQSTLARVLPAAP</sequence>
<dbReference type="InterPro" id="IPR025380">
    <property type="entry name" value="DUF4369"/>
</dbReference>
<dbReference type="InterPro" id="IPR000866">
    <property type="entry name" value="AhpC/TSA"/>
</dbReference>
<dbReference type="PROSITE" id="PS00194">
    <property type="entry name" value="THIOREDOXIN_1"/>
    <property type="match status" value="1"/>
</dbReference>
<comment type="caution">
    <text evidence="6">The sequence shown here is derived from an EMBL/GenBank/DDBJ whole genome shotgun (WGS) entry which is preliminary data.</text>
</comment>
<dbReference type="GO" id="GO:0017004">
    <property type="term" value="P:cytochrome complex assembly"/>
    <property type="evidence" value="ECO:0007669"/>
    <property type="project" value="UniProtKB-KW"/>
</dbReference>
<dbReference type="InterPro" id="IPR050553">
    <property type="entry name" value="Thioredoxin_ResA/DsbE_sf"/>
</dbReference>
<protein>
    <submittedName>
        <fullName evidence="6">AhpC/TSA family protein</fullName>
    </submittedName>
</protein>